<dbReference type="Gene3D" id="1.10.10.1420">
    <property type="entry name" value="DNA replication factor Cdt1, C-terminal WH domain"/>
    <property type="match status" value="1"/>
</dbReference>
<dbReference type="EMBL" id="GEZM01063212">
    <property type="protein sequence ID" value="JAV69194.1"/>
    <property type="molecule type" value="Transcribed_RNA"/>
</dbReference>
<accession>A0A1Y1L6K2</accession>
<comment type="similarity">
    <text evidence="1">Belongs to the Cdt1 family.</text>
</comment>
<dbReference type="PANTHER" id="PTHR28637:SF1">
    <property type="entry name" value="DNA REPLICATION FACTOR CDT1"/>
    <property type="match status" value="1"/>
</dbReference>
<name>A0A1Y1L6K2_PHOPY</name>
<dbReference type="PANTHER" id="PTHR28637">
    <property type="entry name" value="DNA REPLICATION FACTOR CDT1"/>
    <property type="match status" value="1"/>
</dbReference>
<evidence type="ECO:0000259" key="4">
    <source>
        <dbReference type="SMART" id="SM01075"/>
    </source>
</evidence>
<dbReference type="GO" id="GO:0000076">
    <property type="term" value="P:DNA replication checkpoint signaling"/>
    <property type="evidence" value="ECO:0007669"/>
    <property type="project" value="TreeGrafter"/>
</dbReference>
<dbReference type="InterPro" id="IPR038090">
    <property type="entry name" value="Cdt1_C_WH_dom_sf"/>
</dbReference>
<dbReference type="GO" id="GO:0000278">
    <property type="term" value="P:mitotic cell cycle"/>
    <property type="evidence" value="ECO:0007669"/>
    <property type="project" value="TreeGrafter"/>
</dbReference>
<dbReference type="InterPro" id="IPR014939">
    <property type="entry name" value="CDT1_Gemini-bd-like"/>
</dbReference>
<dbReference type="GO" id="GO:0005634">
    <property type="term" value="C:nucleus"/>
    <property type="evidence" value="ECO:0007669"/>
    <property type="project" value="TreeGrafter"/>
</dbReference>
<evidence type="ECO:0000256" key="2">
    <source>
        <dbReference type="ARBA" id="ARBA00023306"/>
    </source>
</evidence>
<dbReference type="InterPro" id="IPR032054">
    <property type="entry name" value="Cdt1_C"/>
</dbReference>
<dbReference type="CDD" id="cd08674">
    <property type="entry name" value="Cdt1_m"/>
    <property type="match status" value="1"/>
</dbReference>
<evidence type="ECO:0000256" key="1">
    <source>
        <dbReference type="ARBA" id="ARBA00008356"/>
    </source>
</evidence>
<evidence type="ECO:0000313" key="5">
    <source>
        <dbReference type="EMBL" id="JAV69194.1"/>
    </source>
</evidence>
<dbReference type="SMART" id="SM01075">
    <property type="entry name" value="CDT1"/>
    <property type="match status" value="1"/>
</dbReference>
<dbReference type="Pfam" id="PF08839">
    <property type="entry name" value="CDT1"/>
    <property type="match status" value="1"/>
</dbReference>
<dbReference type="InterPro" id="IPR045173">
    <property type="entry name" value="Cdt1"/>
</dbReference>
<dbReference type="Pfam" id="PF16679">
    <property type="entry name" value="CDT1_C"/>
    <property type="match status" value="1"/>
</dbReference>
<evidence type="ECO:0000256" key="3">
    <source>
        <dbReference type="SAM" id="MobiDB-lite"/>
    </source>
</evidence>
<dbReference type="SUPFAM" id="SSF46785">
    <property type="entry name" value="Winged helix' DNA-binding domain"/>
    <property type="match status" value="1"/>
</dbReference>
<feature type="domain" description="CDT1 Geminin-binding" evidence="4">
    <location>
        <begin position="255"/>
        <end position="412"/>
    </location>
</feature>
<organism evidence="5">
    <name type="scientific">Photinus pyralis</name>
    <name type="common">Common eastern firefly</name>
    <name type="synonym">Lampyris pyralis</name>
    <dbReference type="NCBI Taxonomy" id="7054"/>
    <lineage>
        <taxon>Eukaryota</taxon>
        <taxon>Metazoa</taxon>
        <taxon>Ecdysozoa</taxon>
        <taxon>Arthropoda</taxon>
        <taxon>Hexapoda</taxon>
        <taxon>Insecta</taxon>
        <taxon>Pterygota</taxon>
        <taxon>Neoptera</taxon>
        <taxon>Endopterygota</taxon>
        <taxon>Coleoptera</taxon>
        <taxon>Polyphaga</taxon>
        <taxon>Elateriformia</taxon>
        <taxon>Elateroidea</taxon>
        <taxon>Lampyridae</taxon>
        <taxon>Lampyrinae</taxon>
        <taxon>Photinus</taxon>
    </lineage>
</organism>
<dbReference type="GO" id="GO:0003677">
    <property type="term" value="F:DNA binding"/>
    <property type="evidence" value="ECO:0007669"/>
    <property type="project" value="InterPro"/>
</dbReference>
<dbReference type="GO" id="GO:0071163">
    <property type="term" value="P:DNA replication preinitiation complex assembly"/>
    <property type="evidence" value="ECO:0007669"/>
    <property type="project" value="InterPro"/>
</dbReference>
<proteinExistence type="inferred from homology"/>
<dbReference type="CDD" id="cd08767">
    <property type="entry name" value="Cdt1_c"/>
    <property type="match status" value="1"/>
</dbReference>
<protein>
    <recommendedName>
        <fullName evidence="4">CDT1 Geminin-binding domain-containing protein</fullName>
    </recommendedName>
</protein>
<sequence length="592" mass="67761">MAQPSVLNYFNNRKRPAHQDSKINVARKVLMLDSKESICLPQSDGTDRMVRLVESQTIVKSTRSTREVKSTKRSATPKAKKSKPIVNTGHIETFVCNMGKNSVTVPNPEVRELDSPKETISTFELPKTPTKSTNALDKLKLTGNEPTLSELKQKLSRSSRLAELKASISRFKECEKKLAAAEEKTVALKNFKSIELEVNVSPSKPQSPLKSYLSPKKDTSSVCRNLFNAQSPTKAVLEPSSPSKTISSATSCLTLPYKYRKIAEIFRSIDTICQIMYNRKESITFKKLKPSVEVMLKQNLNEHHLEQIKHLYPEAFTFHQEKLREFGTGTRKEAWELILLPKLDEPTMKPSALLERRRKLFSILMEKVKDYHDEFLMTLDPPMKVERDNIKRWHPLFDIEKVPDIERSPLPQPPRDEELTTGSQVLEKARALFNCKTRLERALENYQGSPTIQPEVREESVLKGIPKALLEKVRQRQAAKALQLMTRSVDKEKEIQLYTRLPEIARLIRNIFVTDKKNVMPIEALTEKLWSSASSIITKSDVEASIQAIAKEEKEWMTVETVRGSTYVRIMKYQDINLIMGRLQKLADQKKT</sequence>
<dbReference type="AlphaFoldDB" id="A0A1Y1L6K2"/>
<reference evidence="5" key="1">
    <citation type="journal article" date="2016" name="Sci. Rep.">
        <title>Molecular characterization of firefly nuptial gifts: a multi-omics approach sheds light on postcopulatory sexual selection.</title>
        <authorList>
            <person name="Al-Wathiqui N."/>
            <person name="Fallon T.R."/>
            <person name="South A."/>
            <person name="Weng J.K."/>
            <person name="Lewis S.M."/>
        </authorList>
    </citation>
    <scope>NUCLEOTIDE SEQUENCE</scope>
</reference>
<dbReference type="GO" id="GO:0070182">
    <property type="term" value="F:DNA polymerase binding"/>
    <property type="evidence" value="ECO:0007669"/>
    <property type="project" value="TreeGrafter"/>
</dbReference>
<dbReference type="GO" id="GO:0030174">
    <property type="term" value="P:regulation of DNA-templated DNA replication initiation"/>
    <property type="evidence" value="ECO:0007669"/>
    <property type="project" value="InterPro"/>
</dbReference>
<feature type="region of interest" description="Disordered" evidence="3">
    <location>
        <begin position="63"/>
        <end position="83"/>
    </location>
</feature>
<keyword evidence="2" id="KW-0131">Cell cycle</keyword>
<dbReference type="InterPro" id="IPR036390">
    <property type="entry name" value="WH_DNA-bd_sf"/>
</dbReference>